<feature type="region of interest" description="Disordered" evidence="1">
    <location>
        <begin position="67"/>
        <end position="100"/>
    </location>
</feature>
<dbReference type="STRING" id="1387353.BSF38_00635"/>
<gene>
    <name evidence="2" type="ORF">BSF38_00635</name>
</gene>
<reference evidence="3" key="1">
    <citation type="submission" date="2016-12" db="EMBL/GenBank/DDBJ databases">
        <title>Comparative genomics of four Isosphaeraceae planctomycetes: a common pool of plasmids and glycoside hydrolase genes.</title>
        <authorList>
            <person name="Ivanova A."/>
        </authorList>
    </citation>
    <scope>NUCLEOTIDE SEQUENCE [LARGE SCALE GENOMIC DNA]</scope>
    <source>
        <strain evidence="3">PX4</strain>
    </source>
</reference>
<organism evidence="2 3">
    <name type="scientific">Paludisphaera borealis</name>
    <dbReference type="NCBI Taxonomy" id="1387353"/>
    <lineage>
        <taxon>Bacteria</taxon>
        <taxon>Pseudomonadati</taxon>
        <taxon>Planctomycetota</taxon>
        <taxon>Planctomycetia</taxon>
        <taxon>Isosphaerales</taxon>
        <taxon>Isosphaeraceae</taxon>
        <taxon>Paludisphaera</taxon>
    </lineage>
</organism>
<dbReference type="KEGG" id="pbor:BSF38_00635"/>
<name>A0A1U7CJV0_9BACT</name>
<evidence type="ECO:0000256" key="1">
    <source>
        <dbReference type="SAM" id="MobiDB-lite"/>
    </source>
</evidence>
<evidence type="ECO:0000313" key="2">
    <source>
        <dbReference type="EMBL" id="APW59220.1"/>
    </source>
</evidence>
<accession>A0A1U7CJV0</accession>
<protein>
    <submittedName>
        <fullName evidence="2">Uncharacterized protein</fullName>
    </submittedName>
</protein>
<keyword evidence="3" id="KW-1185">Reference proteome</keyword>
<proteinExistence type="predicted"/>
<dbReference type="EMBL" id="CP019082">
    <property type="protein sequence ID" value="APW59220.1"/>
    <property type="molecule type" value="Genomic_DNA"/>
</dbReference>
<evidence type="ECO:0000313" key="3">
    <source>
        <dbReference type="Proteomes" id="UP000186309"/>
    </source>
</evidence>
<dbReference type="Proteomes" id="UP000186309">
    <property type="component" value="Chromosome"/>
</dbReference>
<dbReference type="AlphaFoldDB" id="A0A1U7CJV0"/>
<sequence>MDHTFDALILPESLKSGETQLDRIDSILRSAEPLLGVDRSRGERAYIRRQPGGRLFVTADPRDTLLFPVGHPREGQTRYQWTSRPDGSERGLLVAGAHDA</sequence>